<dbReference type="Pfam" id="PF13175">
    <property type="entry name" value="AAA_15"/>
    <property type="match status" value="1"/>
</dbReference>
<dbReference type="SUPFAM" id="SSF52540">
    <property type="entry name" value="P-loop containing nucleoside triphosphate hydrolases"/>
    <property type="match status" value="1"/>
</dbReference>
<evidence type="ECO:0000313" key="2">
    <source>
        <dbReference type="EMBL" id="MEA5478800.1"/>
    </source>
</evidence>
<organism evidence="2 3">
    <name type="scientific">Pseudanabaena galeata UHCC 0370</name>
    <dbReference type="NCBI Taxonomy" id="3110310"/>
    <lineage>
        <taxon>Bacteria</taxon>
        <taxon>Bacillati</taxon>
        <taxon>Cyanobacteriota</taxon>
        <taxon>Cyanophyceae</taxon>
        <taxon>Pseudanabaenales</taxon>
        <taxon>Pseudanabaenaceae</taxon>
        <taxon>Pseudanabaena</taxon>
    </lineage>
</organism>
<sequence>MSQQLTIHQFGPISDIKLDLNDILIFIGSQASGKSTVSKAIFFFKSLRDDLYRYYLDCYNQNKFDNSISNFAKLAKQKFIKIYGSVQQSPDMRLEYKYRHGIEIYIYPSQDNRLINIEFSEDFIKIFKKLMDKAHSLYSELHPKSSGFHSSREISTIQSKEYAIFGSIEIELNWLFSDDRDIVFLPAGRSLITTLSQQRYNIDMGDKSLSNGESELDSLTKLDYLMQNFIARIDQAKPIFEQGLDKLIQEHISNSNSNTIQIINLAQNLINQILRGSYSSFNGIERIAFADGKSTLINFASSGQQEVVWILLLILLLILNNRKVFLVVEEPEAHLFPVAQKQIIDLIALLANQNDNPANEYNNQILLTTHSPYILSSFNNLLYAHKIGMDKAEEVAAVVDPHLWIRSSRLDAYILEDGTARTIVDREMGLIQSAEIDRASNIIVDTFNQLFDLED</sequence>
<proteinExistence type="predicted"/>
<protein>
    <submittedName>
        <fullName evidence="2">AAA family ATPase</fullName>
    </submittedName>
</protein>
<evidence type="ECO:0000313" key="3">
    <source>
        <dbReference type="Proteomes" id="UP001301388"/>
    </source>
</evidence>
<dbReference type="PANTHER" id="PTHR43581:SF2">
    <property type="entry name" value="EXCINUCLEASE ATPASE SUBUNIT"/>
    <property type="match status" value="1"/>
</dbReference>
<dbReference type="InterPro" id="IPR041685">
    <property type="entry name" value="AAA_GajA/Old/RecF-like"/>
</dbReference>
<keyword evidence="3" id="KW-1185">Reference proteome</keyword>
<dbReference type="Proteomes" id="UP001301388">
    <property type="component" value="Unassembled WGS sequence"/>
</dbReference>
<dbReference type="InterPro" id="IPR051396">
    <property type="entry name" value="Bact_Antivir_Def_Nuclease"/>
</dbReference>
<dbReference type="PANTHER" id="PTHR43581">
    <property type="entry name" value="ATP/GTP PHOSPHATASE"/>
    <property type="match status" value="1"/>
</dbReference>
<dbReference type="InterPro" id="IPR027417">
    <property type="entry name" value="P-loop_NTPase"/>
</dbReference>
<dbReference type="Gene3D" id="3.40.50.300">
    <property type="entry name" value="P-loop containing nucleotide triphosphate hydrolases"/>
    <property type="match status" value="1"/>
</dbReference>
<feature type="domain" description="Endonuclease GajA/Old nuclease/RecF-like AAA" evidence="1">
    <location>
        <begin position="3"/>
        <end position="374"/>
    </location>
</feature>
<dbReference type="EMBL" id="JAYGIE010000078">
    <property type="protein sequence ID" value="MEA5478800.1"/>
    <property type="molecule type" value="Genomic_DNA"/>
</dbReference>
<comment type="caution">
    <text evidence="2">The sequence shown here is derived from an EMBL/GenBank/DDBJ whole genome shotgun (WGS) entry which is preliminary data.</text>
</comment>
<reference evidence="2 3" key="1">
    <citation type="submission" date="2023-12" db="EMBL/GenBank/DDBJ databases">
        <title>Baltic Sea Cyanobacteria.</title>
        <authorList>
            <person name="Delbaje E."/>
            <person name="Fewer D.P."/>
            <person name="Shishido T.K."/>
        </authorList>
    </citation>
    <scope>NUCLEOTIDE SEQUENCE [LARGE SCALE GENOMIC DNA]</scope>
    <source>
        <strain evidence="2 3">UHCC 0370</strain>
    </source>
</reference>
<accession>A0ABU5TKR2</accession>
<dbReference type="RefSeq" id="WP_323262204.1">
    <property type="nucleotide sequence ID" value="NZ_JAYGIE010000078.1"/>
</dbReference>
<gene>
    <name evidence="2" type="ORF">VB774_14325</name>
</gene>
<evidence type="ECO:0000259" key="1">
    <source>
        <dbReference type="Pfam" id="PF13175"/>
    </source>
</evidence>
<name>A0ABU5TKR2_9CYAN</name>